<protein>
    <recommendedName>
        <fullName evidence="6">Serine/threonine-protein phosphatase 4 regulatory subunit 3-like central domain-containing protein</fullName>
    </recommendedName>
</protein>
<sequence>MIHYNIYKIGQYFNDNPNAQLREILDQEDLLESKQNIKLFGELNSVTKSPERFWEMLQIINLMPKENEEVIPYKYNLIVISRYPFLVSEIIGSKEELIINYFFDQKGPEEFEFLNMLFKTIDRDFIDNTLAGYVAKILKALIEKRGISLWKYLLNSQKESQYVFKDLIKLLDVPQIAEIIYNLIRLDIIKDEGEEVYIDQRLQLLTRIIDYLQSKSYNGVIVENVSYILQNILTETIDDDERAQFINTILSSSLRYDSIYISKSSSMIKILIIILEYIQRDIQAGENKIFINYLLIQEVGINLVDLLNLDLNLTPFPTSYGANQEPLGQFKLQLVELYLKIVKMNDSQIIPYIQHQNVCFAIMQLILKHQFNNAIQNLFLELIQLVMKNDAYQQIQEAYNAANLMGFFIFLNQQEKYQVGSIKKQITKGYQGMANKLSYILKGDFQDENWTAYLQNHQQIFQNENTYLLGQNPNSYENEEQEEALMQSIKFTSDNNIIKQTEVVEQNNNQQQQQQQQQQQPQQQQQIIQQQIPSIQFQESDQKNIIIQQQEMKVQQDNSTIVSSQKFGEIDNIFQDQEEIKNQNDVNAKIEEVLERDEYKNPDAADRVLNDHVKTKAKNEKNSKSGELEINKCDSRLKRRGTVSYSEKPPKPEKPSSPKKRNSFDQNDKNNEHLTPKNKLCQNQTFSPQQQLQSWDKNK</sequence>
<reference evidence="4 5" key="1">
    <citation type="journal article" date="2006" name="Nature">
        <title>Global trends of whole-genome duplications revealed by the ciliate Paramecium tetraurelia.</title>
        <authorList>
            <consortium name="Genoscope"/>
            <person name="Aury J.-M."/>
            <person name="Jaillon O."/>
            <person name="Duret L."/>
            <person name="Noel B."/>
            <person name="Jubin C."/>
            <person name="Porcel B.M."/>
            <person name="Segurens B."/>
            <person name="Daubin V."/>
            <person name="Anthouard V."/>
            <person name="Aiach N."/>
            <person name="Arnaiz O."/>
            <person name="Billaut A."/>
            <person name="Beisson J."/>
            <person name="Blanc I."/>
            <person name="Bouhouche K."/>
            <person name="Camara F."/>
            <person name="Duharcourt S."/>
            <person name="Guigo R."/>
            <person name="Gogendeau D."/>
            <person name="Katinka M."/>
            <person name="Keller A.-M."/>
            <person name="Kissmehl R."/>
            <person name="Klotz C."/>
            <person name="Koll F."/>
            <person name="Le Moue A."/>
            <person name="Lepere C."/>
            <person name="Malinsky S."/>
            <person name="Nowacki M."/>
            <person name="Nowak J.K."/>
            <person name="Plattner H."/>
            <person name="Poulain J."/>
            <person name="Ruiz F."/>
            <person name="Serrano V."/>
            <person name="Zagulski M."/>
            <person name="Dessen P."/>
            <person name="Betermier M."/>
            <person name="Weissenbach J."/>
            <person name="Scarpelli C."/>
            <person name="Schachter V."/>
            <person name="Sperling L."/>
            <person name="Meyer E."/>
            <person name="Cohen J."/>
            <person name="Wincker P."/>
        </authorList>
    </citation>
    <scope>NUCLEOTIDE SEQUENCE [LARGE SCALE GENOMIC DNA]</scope>
    <source>
        <strain evidence="4 5">Stock d4-2</strain>
    </source>
</reference>
<keyword evidence="2" id="KW-0131">Cell cycle</keyword>
<name>A0BL15_PARTE</name>
<dbReference type="GO" id="GO:0019903">
    <property type="term" value="F:protein phosphatase binding"/>
    <property type="evidence" value="ECO:0007669"/>
    <property type="project" value="InterPro"/>
</dbReference>
<dbReference type="GeneID" id="5012414"/>
<dbReference type="KEGG" id="ptm:GSPATT00029863001"/>
<dbReference type="OMA" id="INYFFDQ"/>
<dbReference type="RefSeq" id="XP_001426630.1">
    <property type="nucleotide sequence ID" value="XM_001426593.1"/>
</dbReference>
<proteinExistence type="inferred from homology"/>
<organism evidence="4 5">
    <name type="scientific">Paramecium tetraurelia</name>
    <dbReference type="NCBI Taxonomy" id="5888"/>
    <lineage>
        <taxon>Eukaryota</taxon>
        <taxon>Sar</taxon>
        <taxon>Alveolata</taxon>
        <taxon>Ciliophora</taxon>
        <taxon>Intramacronucleata</taxon>
        <taxon>Oligohymenophorea</taxon>
        <taxon>Peniculida</taxon>
        <taxon>Parameciidae</taxon>
        <taxon>Paramecium</taxon>
    </lineage>
</organism>
<feature type="region of interest" description="Disordered" evidence="3">
    <location>
        <begin position="613"/>
        <end position="699"/>
    </location>
</feature>
<dbReference type="eggNOG" id="KOG2073">
    <property type="taxonomic scope" value="Eukaryota"/>
</dbReference>
<dbReference type="GO" id="GO:0019888">
    <property type="term" value="F:protein phosphatase regulator activity"/>
    <property type="evidence" value="ECO:0000318"/>
    <property type="project" value="GO_Central"/>
</dbReference>
<dbReference type="InterPro" id="IPR007587">
    <property type="entry name" value="SAPS"/>
</dbReference>
<evidence type="ECO:0008006" key="6">
    <source>
        <dbReference type="Google" id="ProtNLM"/>
    </source>
</evidence>
<feature type="compositionally biased region" description="Polar residues" evidence="3">
    <location>
        <begin position="680"/>
        <end position="699"/>
    </location>
</feature>
<dbReference type="OrthoDB" id="311019at2759"/>
<dbReference type="Proteomes" id="UP000000600">
    <property type="component" value="Unassembled WGS sequence"/>
</dbReference>
<dbReference type="HOGENOM" id="CLU_394562_0_0_1"/>
<evidence type="ECO:0000256" key="2">
    <source>
        <dbReference type="ARBA" id="ARBA00023306"/>
    </source>
</evidence>
<feature type="compositionally biased region" description="Basic and acidic residues" evidence="3">
    <location>
        <begin position="648"/>
        <end position="675"/>
    </location>
</feature>
<dbReference type="AlphaFoldDB" id="A0BL15"/>
<evidence type="ECO:0000313" key="4">
    <source>
        <dbReference type="EMBL" id="CAK59232.1"/>
    </source>
</evidence>
<keyword evidence="5" id="KW-1185">Reference proteome</keyword>
<evidence type="ECO:0000313" key="5">
    <source>
        <dbReference type="Proteomes" id="UP000000600"/>
    </source>
</evidence>
<comment type="similarity">
    <text evidence="1">Belongs to the SAPS family.</text>
</comment>
<dbReference type="PANTHER" id="PTHR12634">
    <property type="entry name" value="SIT4 YEAST -ASSOCIATING PROTEIN-RELATED"/>
    <property type="match status" value="1"/>
</dbReference>
<accession>A0BL15</accession>
<evidence type="ECO:0000256" key="1">
    <source>
        <dbReference type="ARBA" id="ARBA00006180"/>
    </source>
</evidence>
<dbReference type="EMBL" id="CT868001">
    <property type="protein sequence ID" value="CAK59232.1"/>
    <property type="molecule type" value="Genomic_DNA"/>
</dbReference>
<evidence type="ECO:0000256" key="3">
    <source>
        <dbReference type="SAM" id="MobiDB-lite"/>
    </source>
</evidence>
<dbReference type="InParanoid" id="A0BL15"/>
<dbReference type="GO" id="GO:0009966">
    <property type="term" value="P:regulation of signal transduction"/>
    <property type="evidence" value="ECO:0000318"/>
    <property type="project" value="GO_Central"/>
</dbReference>
<dbReference type="PANTHER" id="PTHR12634:SF8">
    <property type="entry name" value="FIERY MOUNTAIN, ISOFORM D"/>
    <property type="match status" value="1"/>
</dbReference>
<dbReference type="STRING" id="5888.A0BL15"/>
<feature type="compositionally biased region" description="Basic and acidic residues" evidence="3">
    <location>
        <begin position="613"/>
        <end position="636"/>
    </location>
</feature>
<gene>
    <name evidence="4" type="ORF">GSPATT00029863001</name>
</gene>